<sequence length="281" mass="28179">MPPPVPGVLVTRPEPGGGETAARLLALGFRPVLAPALVLVPRPLPLPPCQAVLVTSRAAARALPAPPPGLPLLAVGEATAAAARAAGWPALVAAGTAADLARLAAARLDPAAGPLLLAVGQGYAQDLAAALRGAGFRVLRRIAYAAHPATTLPSDAAAAIGGVRFILFHSPRSARCAITLFREAGQAATLAGMEALVLSRRVAEAARAALAPVRWRALRVAARPTEDALLALLGPGAFPGPGAGEGGPEQDGPQDHGPEDGGPDDGAPDDGSVELRHRGEP</sequence>
<reference evidence="3 4" key="1">
    <citation type="submission" date="2020-03" db="EMBL/GenBank/DDBJ databases">
        <title>Roseomonas selenitidurans sp. nov. isolated from urban soil.</title>
        <authorList>
            <person name="Liu H."/>
        </authorList>
    </citation>
    <scope>NUCLEOTIDE SEQUENCE [LARGE SCALE GENOMIC DNA]</scope>
    <source>
        <strain evidence="3 4">BU-1</strain>
    </source>
</reference>
<name>A0ABX1EBS2_9PROT</name>
<feature type="domain" description="Tetrapyrrole biosynthesis uroporphyrinogen III synthase" evidence="2">
    <location>
        <begin position="19"/>
        <end position="230"/>
    </location>
</feature>
<dbReference type="SUPFAM" id="SSF69618">
    <property type="entry name" value="HemD-like"/>
    <property type="match status" value="1"/>
</dbReference>
<dbReference type="InterPro" id="IPR003754">
    <property type="entry name" value="4pyrrol_synth_uPrphyn_synth"/>
</dbReference>
<evidence type="ECO:0000313" key="3">
    <source>
        <dbReference type="EMBL" id="NKC32932.1"/>
    </source>
</evidence>
<dbReference type="InterPro" id="IPR036108">
    <property type="entry name" value="4pyrrol_syn_uPrphyn_synt_sf"/>
</dbReference>
<feature type="compositionally biased region" description="Gly residues" evidence="1">
    <location>
        <begin position="237"/>
        <end position="249"/>
    </location>
</feature>
<evidence type="ECO:0000313" key="4">
    <source>
        <dbReference type="Proteomes" id="UP000787635"/>
    </source>
</evidence>
<dbReference type="Pfam" id="PF02602">
    <property type="entry name" value="HEM4"/>
    <property type="match status" value="1"/>
</dbReference>
<proteinExistence type="predicted"/>
<comment type="caution">
    <text evidence="3">The sequence shown here is derived from an EMBL/GenBank/DDBJ whole genome shotgun (WGS) entry which is preliminary data.</text>
</comment>
<gene>
    <name evidence="3" type="ORF">HEQ75_18855</name>
</gene>
<protein>
    <submittedName>
        <fullName evidence="3">Uroporphyrinogen-III synthase</fullName>
    </submittedName>
</protein>
<dbReference type="RefSeq" id="WP_168033585.1">
    <property type="nucleotide sequence ID" value="NZ_JAAVNE010000035.1"/>
</dbReference>
<evidence type="ECO:0000259" key="2">
    <source>
        <dbReference type="Pfam" id="PF02602"/>
    </source>
</evidence>
<accession>A0ABX1EBS2</accession>
<dbReference type="EMBL" id="JAAVNE010000035">
    <property type="protein sequence ID" value="NKC32932.1"/>
    <property type="molecule type" value="Genomic_DNA"/>
</dbReference>
<keyword evidence="4" id="KW-1185">Reference proteome</keyword>
<dbReference type="Gene3D" id="3.40.50.10090">
    <property type="match status" value="2"/>
</dbReference>
<dbReference type="Proteomes" id="UP000787635">
    <property type="component" value="Unassembled WGS sequence"/>
</dbReference>
<organism evidence="3 4">
    <name type="scientific">Falsiroseomonas selenitidurans</name>
    <dbReference type="NCBI Taxonomy" id="2716335"/>
    <lineage>
        <taxon>Bacteria</taxon>
        <taxon>Pseudomonadati</taxon>
        <taxon>Pseudomonadota</taxon>
        <taxon>Alphaproteobacteria</taxon>
        <taxon>Acetobacterales</taxon>
        <taxon>Roseomonadaceae</taxon>
        <taxon>Falsiroseomonas</taxon>
    </lineage>
</organism>
<feature type="compositionally biased region" description="Acidic residues" evidence="1">
    <location>
        <begin position="261"/>
        <end position="272"/>
    </location>
</feature>
<feature type="region of interest" description="Disordered" evidence="1">
    <location>
        <begin position="232"/>
        <end position="281"/>
    </location>
</feature>
<evidence type="ECO:0000256" key="1">
    <source>
        <dbReference type="SAM" id="MobiDB-lite"/>
    </source>
</evidence>